<sequence length="67" mass="7520">MSERRCQPGRPRPVEPGPQLGSGRPKPVEPGQRSQLGPGRPGQPGWTNVDWNPGRRRCYYAVSGRRR</sequence>
<accession>G4ZM89</accession>
<evidence type="ECO:0000313" key="2">
    <source>
        <dbReference type="EMBL" id="EGZ14622.1"/>
    </source>
</evidence>
<dbReference type="InParanoid" id="G4ZM89"/>
<evidence type="ECO:0000256" key="1">
    <source>
        <dbReference type="SAM" id="MobiDB-lite"/>
    </source>
</evidence>
<dbReference type="RefSeq" id="XP_009528371.1">
    <property type="nucleotide sequence ID" value="XM_009530076.1"/>
</dbReference>
<keyword evidence="3" id="KW-1185">Reference proteome</keyword>
<name>G4ZM89_PHYSP</name>
<dbReference type="AlphaFoldDB" id="G4ZM89"/>
<feature type="region of interest" description="Disordered" evidence="1">
    <location>
        <begin position="1"/>
        <end position="54"/>
    </location>
</feature>
<protein>
    <submittedName>
        <fullName evidence="2">Uncharacterized protein</fullName>
    </submittedName>
</protein>
<dbReference type="Proteomes" id="UP000002640">
    <property type="component" value="Unassembled WGS sequence"/>
</dbReference>
<dbReference type="EMBL" id="JH159155">
    <property type="protein sequence ID" value="EGZ14622.1"/>
    <property type="molecule type" value="Genomic_DNA"/>
</dbReference>
<dbReference type="GeneID" id="20658771"/>
<dbReference type="KEGG" id="psoj:PHYSODRAFT_507603"/>
<reference evidence="2 3" key="1">
    <citation type="journal article" date="2006" name="Science">
        <title>Phytophthora genome sequences uncover evolutionary origins and mechanisms of pathogenesis.</title>
        <authorList>
            <person name="Tyler B.M."/>
            <person name="Tripathy S."/>
            <person name="Zhang X."/>
            <person name="Dehal P."/>
            <person name="Jiang R.H."/>
            <person name="Aerts A."/>
            <person name="Arredondo F.D."/>
            <person name="Baxter L."/>
            <person name="Bensasson D."/>
            <person name="Beynon J.L."/>
            <person name="Chapman J."/>
            <person name="Damasceno C.M."/>
            <person name="Dorrance A.E."/>
            <person name="Dou D."/>
            <person name="Dickerman A.W."/>
            <person name="Dubchak I.L."/>
            <person name="Garbelotto M."/>
            <person name="Gijzen M."/>
            <person name="Gordon S.G."/>
            <person name="Govers F."/>
            <person name="Grunwald N.J."/>
            <person name="Huang W."/>
            <person name="Ivors K.L."/>
            <person name="Jones R.W."/>
            <person name="Kamoun S."/>
            <person name="Krampis K."/>
            <person name="Lamour K.H."/>
            <person name="Lee M.K."/>
            <person name="McDonald W.H."/>
            <person name="Medina M."/>
            <person name="Meijer H.J."/>
            <person name="Nordberg E.K."/>
            <person name="Maclean D.J."/>
            <person name="Ospina-Giraldo M.D."/>
            <person name="Morris P.F."/>
            <person name="Phuntumart V."/>
            <person name="Putnam N.H."/>
            <person name="Rash S."/>
            <person name="Rose J.K."/>
            <person name="Sakihama Y."/>
            <person name="Salamov A.A."/>
            <person name="Savidor A."/>
            <person name="Scheuring C.F."/>
            <person name="Smith B.M."/>
            <person name="Sobral B.W."/>
            <person name="Terry A."/>
            <person name="Torto-Alalibo T.A."/>
            <person name="Win J."/>
            <person name="Xu Z."/>
            <person name="Zhang H."/>
            <person name="Grigoriev I.V."/>
            <person name="Rokhsar D.S."/>
            <person name="Boore J.L."/>
        </authorList>
    </citation>
    <scope>NUCLEOTIDE SEQUENCE [LARGE SCALE GENOMIC DNA]</scope>
    <source>
        <strain evidence="2 3">P6497</strain>
    </source>
</reference>
<organism evidence="2 3">
    <name type="scientific">Phytophthora sojae (strain P6497)</name>
    <name type="common">Soybean stem and root rot agent</name>
    <name type="synonym">Phytophthora megasperma f. sp. glycines</name>
    <dbReference type="NCBI Taxonomy" id="1094619"/>
    <lineage>
        <taxon>Eukaryota</taxon>
        <taxon>Sar</taxon>
        <taxon>Stramenopiles</taxon>
        <taxon>Oomycota</taxon>
        <taxon>Peronosporomycetes</taxon>
        <taxon>Peronosporales</taxon>
        <taxon>Peronosporaceae</taxon>
        <taxon>Phytophthora</taxon>
    </lineage>
</organism>
<proteinExistence type="predicted"/>
<evidence type="ECO:0000313" key="3">
    <source>
        <dbReference type="Proteomes" id="UP000002640"/>
    </source>
</evidence>
<gene>
    <name evidence="2" type="ORF">PHYSODRAFT_507603</name>
</gene>